<evidence type="ECO:0000313" key="3">
    <source>
        <dbReference type="RefSeq" id="XP_072833609.1"/>
    </source>
</evidence>
<feature type="compositionally biased region" description="Basic and acidic residues" evidence="1">
    <location>
        <begin position="433"/>
        <end position="446"/>
    </location>
</feature>
<dbReference type="RefSeq" id="XP_072833609.1">
    <property type="nucleotide sequence ID" value="XM_072977508.1"/>
</dbReference>
<sequence length="1421" mass="158298">MRWASEEANISLTGAMENLTRIPQSRRKENIPPLFSRYGTLEQRNVQKNVNRNVDLFAENLIRVSDPAASGSTCPGAIPQGKSQSASLGKKADKPHHTSRVQTNFSCPDWLLGDLSSPSPSQKQSNLACKLQRHGSENGSRIAGPPLLPAGLCSHLGQPGLKRDPLKKLPCRHHAARHTCPSSSEVRIQGKDPQALKQSQGPTSVPRRRGGNLDSQGGASFPSQRSEVSSFPHHPHPSVWCPERSVDPSPALTVDHLDTSPPSERRPSSAAFQALLRSSQTSAELHSSLRRLEEQLAMGALGSSPRESKSPRPYRSSSNPRASSLGTPSLAEWLAEEQSYAKHARAKWHPSFRGDWRPGPTSDGTGDHDGASLLTGFNNFGLYASSVDPRDGSPSAGFYSQVGATSLGQGEDLASSRSILFEPGSRPRWALERKRTWSDPKERGLDDPSAGTSCPSKGGPESLPSGLLSVEDLEISLKTLGAKASLDTGVSLFDTPREVPLRVGSLGGLEIMSARWLHHRPKDLDVGEPQGQAGDAGRDPSIANWVGECGSFLAHRRLSPFGAAAREGLREGARMAGRANVVDFIDPVGGTAGGSSNSTHCDPRTGEGGDPKQGSCIHPARPNDDLLGRKESDHALDAVQEEDLGKEDRPMDKKRDGIWMPGSGPVLAKSFLAWRDHVLEKKAAARGLYERQLLRKGLAALQWAVELRNLMVGIAQRSHALAVLAASFRRWQDATAEQRAVQPQEERAPEPGPPAPSGRDGFGKRLLWTQLSRDHQEEAARYSRAEVGIWMQFRHTHGADELCRKVEAVRDMRRLAAFRLWCLQKERLDRVEARAREAHDLLQKKKLSNLFRKWRSRYRANRRTWQVVARIQRGLIGRCFEAWKRFADREVVSRRALERLRVGSLSLCFHQWTQMVQIREKAKHLLVEFMAVKRRKSYEKLGLAARTTIMQACVDVEKWSQRSGTSPFDGLLYALTLQKAFLMWKARWWESHLATIFSQALTKRQLREALAFWWWKTLSLQPLGLKASGDLTEDYLLASLGSEASSLSSGFHSSVPALPTSRGSLEKENSLEDNSNGSISSSAIGEDSGPLPARESPVPRWSPVPESLPDVAVESHSQAPSPLHRPQAGAFVLGSGASSQGAALHEAALQFQHSRERHLLASCLGRWEAALRRARQGQRQEGRVRGGPVGPHDAVRRWRKATRGYRELRFRSVNQAGSYWTRASAVRLCSLQQSSHIGARKRRKLYLGGSSRRRRNGEEGPHPGSAVPPSAFRAWLAVYRRQSRSLAEQHPQKCPEVAGQLPGGDRIREGHKEAILATSRKQWLRRKYWSLWRRNVLLRHFRSARETRHLVNSWLCWKEAARTQQVIRALVRRRLAEWSWNTWRRRCLRSWVAEHFRATHQRCLLEKAFGRWRLSLAQKPK</sequence>
<feature type="compositionally biased region" description="Low complexity" evidence="1">
    <location>
        <begin position="1074"/>
        <end position="1085"/>
    </location>
</feature>
<dbReference type="PANTHER" id="PTHR38493:SF1">
    <property type="entry name" value="SFI1 SPINDLE BODY DOMAIN-CONTAINING PROTEIN"/>
    <property type="match status" value="1"/>
</dbReference>
<gene>
    <name evidence="3" type="primary">C7H1orf167</name>
</gene>
<feature type="compositionally biased region" description="Basic and acidic residues" evidence="1">
    <location>
        <begin position="601"/>
        <end position="610"/>
    </location>
</feature>
<feature type="region of interest" description="Disordered" evidence="1">
    <location>
        <begin position="590"/>
        <end position="660"/>
    </location>
</feature>
<keyword evidence="2" id="KW-1185">Reference proteome</keyword>
<feature type="region of interest" description="Disordered" evidence="1">
    <location>
        <begin position="1242"/>
        <end position="1268"/>
    </location>
</feature>
<dbReference type="GeneID" id="110073113"/>
<feature type="compositionally biased region" description="Polar residues" evidence="1">
    <location>
        <begin position="116"/>
        <end position="127"/>
    </location>
</feature>
<feature type="compositionally biased region" description="Basic residues" evidence="1">
    <location>
        <begin position="1242"/>
        <end position="1255"/>
    </location>
</feature>
<accession>A0ABM5EKD4</accession>
<feature type="region of interest" description="Disordered" evidence="1">
    <location>
        <begin position="1054"/>
        <end position="1128"/>
    </location>
</feature>
<name>A0ABM5EKD4_9SAUR</name>
<feature type="region of interest" description="Disordered" evidence="1">
    <location>
        <begin position="172"/>
        <end position="246"/>
    </location>
</feature>
<feature type="compositionally biased region" description="Basic and acidic residues" evidence="1">
    <location>
        <begin position="621"/>
        <end position="636"/>
    </location>
</feature>
<feature type="compositionally biased region" description="Polar residues" evidence="1">
    <location>
        <begin position="213"/>
        <end position="229"/>
    </location>
</feature>
<organism evidence="2 3">
    <name type="scientific">Pogona vitticeps</name>
    <name type="common">central bearded dragon</name>
    <dbReference type="NCBI Taxonomy" id="103695"/>
    <lineage>
        <taxon>Eukaryota</taxon>
        <taxon>Metazoa</taxon>
        <taxon>Chordata</taxon>
        <taxon>Craniata</taxon>
        <taxon>Vertebrata</taxon>
        <taxon>Euteleostomi</taxon>
        <taxon>Lepidosauria</taxon>
        <taxon>Squamata</taxon>
        <taxon>Bifurcata</taxon>
        <taxon>Unidentata</taxon>
        <taxon>Episquamata</taxon>
        <taxon>Toxicofera</taxon>
        <taxon>Iguania</taxon>
        <taxon>Acrodonta</taxon>
        <taxon>Agamidae</taxon>
        <taxon>Amphibolurinae</taxon>
        <taxon>Pogona</taxon>
    </lineage>
</organism>
<dbReference type="PANTHER" id="PTHR38493">
    <property type="entry name" value="CHROMOSOME 1 OPEN READING FRAME 167"/>
    <property type="match status" value="1"/>
</dbReference>
<protein>
    <submittedName>
        <fullName evidence="3">Uncharacterized protein C1orf167 homolog isoform X2</fullName>
    </submittedName>
</protein>
<feature type="region of interest" description="Disordered" evidence="1">
    <location>
        <begin position="299"/>
        <end position="326"/>
    </location>
</feature>
<feature type="compositionally biased region" description="Low complexity" evidence="1">
    <location>
        <begin position="311"/>
        <end position="324"/>
    </location>
</feature>
<evidence type="ECO:0000256" key="1">
    <source>
        <dbReference type="SAM" id="MobiDB-lite"/>
    </source>
</evidence>
<proteinExistence type="predicted"/>
<feature type="region of interest" description="Disordered" evidence="1">
    <location>
        <begin position="735"/>
        <end position="760"/>
    </location>
</feature>
<reference evidence="3" key="1">
    <citation type="submission" date="2025-08" db="UniProtKB">
        <authorList>
            <consortium name="RefSeq"/>
        </authorList>
    </citation>
    <scope>IDENTIFICATION</scope>
</reference>
<feature type="region of interest" description="Disordered" evidence="1">
    <location>
        <begin position="67"/>
        <end position="101"/>
    </location>
</feature>
<dbReference type="InterPro" id="IPR031473">
    <property type="entry name" value="DUF4684"/>
</dbReference>
<evidence type="ECO:0000313" key="2">
    <source>
        <dbReference type="Proteomes" id="UP001652642"/>
    </source>
</evidence>
<feature type="region of interest" description="Disordered" evidence="1">
    <location>
        <begin position="433"/>
        <end position="465"/>
    </location>
</feature>
<dbReference type="Proteomes" id="UP001652642">
    <property type="component" value="Chromosome 7"/>
</dbReference>
<feature type="region of interest" description="Disordered" evidence="1">
    <location>
        <begin position="116"/>
        <end position="143"/>
    </location>
</feature>
<feature type="compositionally biased region" description="Basic and acidic residues" evidence="1">
    <location>
        <begin position="646"/>
        <end position="657"/>
    </location>
</feature>